<organism evidence="1">
    <name type="scientific">Siphoviridae sp. ctLeh52</name>
    <dbReference type="NCBI Taxonomy" id="2827849"/>
    <lineage>
        <taxon>Viruses</taxon>
        <taxon>Duplodnaviria</taxon>
        <taxon>Heunggongvirae</taxon>
        <taxon>Uroviricota</taxon>
        <taxon>Caudoviricetes</taxon>
    </lineage>
</organism>
<name>A0A8S5RX05_9CAUD</name>
<proteinExistence type="predicted"/>
<sequence>MQIITTNHNRLVVFYLVNMCNATYYYTTKLKFSEERKKHMAKGVLIIDIPPVCGSCMMYRYNWFKGGECTCRITGDRVELNDKADTCPLRELPERETEMTDADDLGKDYVRGTMDGWNACLEEIESIN</sequence>
<reference evidence="1" key="1">
    <citation type="journal article" date="2021" name="Proc. Natl. Acad. Sci. U.S.A.">
        <title>A Catalog of Tens of Thousands of Viruses from Human Metagenomes Reveals Hidden Associations with Chronic Diseases.</title>
        <authorList>
            <person name="Tisza M.J."/>
            <person name="Buck C.B."/>
        </authorList>
    </citation>
    <scope>NUCLEOTIDE SEQUENCE</scope>
    <source>
        <strain evidence="1">CtLeh52</strain>
    </source>
</reference>
<dbReference type="EMBL" id="BK032499">
    <property type="protein sequence ID" value="DAF43192.1"/>
    <property type="molecule type" value="Genomic_DNA"/>
</dbReference>
<evidence type="ECO:0000313" key="1">
    <source>
        <dbReference type="EMBL" id="DAF43192.1"/>
    </source>
</evidence>
<accession>A0A8S5RX05</accession>
<protein>
    <submittedName>
        <fullName evidence="1">Uncharacterized protein</fullName>
    </submittedName>
</protein>